<dbReference type="AlphaFoldDB" id="A0A4U3MGN3"/>
<keyword evidence="1 4" id="KW-0479">Metal-binding</keyword>
<protein>
    <recommendedName>
        <fullName evidence="4">Ferredoxin</fullName>
    </recommendedName>
</protein>
<reference evidence="5 6" key="1">
    <citation type="submission" date="2019-04" db="EMBL/GenBank/DDBJ databases">
        <title>Herbidospora sp. NEAU-GS14.nov., a novel actinomycete isolated from soil.</title>
        <authorList>
            <person name="Han L."/>
        </authorList>
    </citation>
    <scope>NUCLEOTIDE SEQUENCE [LARGE SCALE GENOMIC DNA]</scope>
    <source>
        <strain evidence="5 6">NEAU-GS14</strain>
    </source>
</reference>
<keyword evidence="2 4" id="KW-0408">Iron</keyword>
<dbReference type="SUPFAM" id="SSF54862">
    <property type="entry name" value="4Fe-4S ferredoxins"/>
    <property type="match status" value="1"/>
</dbReference>
<dbReference type="Pfam" id="PF13459">
    <property type="entry name" value="Fer4_15"/>
    <property type="match status" value="1"/>
</dbReference>
<dbReference type="GO" id="GO:0005506">
    <property type="term" value="F:iron ion binding"/>
    <property type="evidence" value="ECO:0007669"/>
    <property type="project" value="UniProtKB-UniRule"/>
</dbReference>
<keyword evidence="6" id="KW-1185">Reference proteome</keyword>
<gene>
    <name evidence="5" type="ORF">FDA94_15475</name>
</gene>
<dbReference type="GO" id="GO:0051536">
    <property type="term" value="F:iron-sulfur cluster binding"/>
    <property type="evidence" value="ECO:0007669"/>
    <property type="project" value="UniProtKB-KW"/>
</dbReference>
<dbReference type="OrthoDB" id="4557285at2"/>
<evidence type="ECO:0000256" key="1">
    <source>
        <dbReference type="ARBA" id="ARBA00022723"/>
    </source>
</evidence>
<sequence length="67" mass="6985">MGRRLEVDRALCFGTGLCAATAPGLFTLGADHVAAARTGELTDPAEIALAEEVAECCPREAISLRPE</sequence>
<evidence type="ECO:0000313" key="5">
    <source>
        <dbReference type="EMBL" id="TKK87960.1"/>
    </source>
</evidence>
<keyword evidence="3 4" id="KW-0411">Iron-sulfur</keyword>
<dbReference type="GO" id="GO:0009055">
    <property type="term" value="F:electron transfer activity"/>
    <property type="evidence" value="ECO:0007669"/>
    <property type="project" value="UniProtKB-UniRule"/>
</dbReference>
<dbReference type="InterPro" id="IPR001080">
    <property type="entry name" value="3Fe4S_ferredoxin"/>
</dbReference>
<evidence type="ECO:0000313" key="6">
    <source>
        <dbReference type="Proteomes" id="UP000308705"/>
    </source>
</evidence>
<name>A0A4U3MGN3_9ACTN</name>
<dbReference type="RefSeq" id="WP_137247757.1">
    <property type="nucleotide sequence ID" value="NZ_SZQA01000013.1"/>
</dbReference>
<proteinExistence type="predicted"/>
<keyword evidence="4" id="KW-0249">Electron transport</keyword>
<dbReference type="EMBL" id="SZQA01000013">
    <property type="protein sequence ID" value="TKK87960.1"/>
    <property type="molecule type" value="Genomic_DNA"/>
</dbReference>
<evidence type="ECO:0000256" key="3">
    <source>
        <dbReference type="ARBA" id="ARBA00023014"/>
    </source>
</evidence>
<comment type="function">
    <text evidence="4">Ferredoxins are iron-sulfur proteins that transfer electrons in a wide variety of metabolic reactions.</text>
</comment>
<comment type="caution">
    <text evidence="5">The sequence shown here is derived from an EMBL/GenBank/DDBJ whole genome shotgun (WGS) entry which is preliminary data.</text>
</comment>
<dbReference type="Proteomes" id="UP000308705">
    <property type="component" value="Unassembled WGS sequence"/>
</dbReference>
<accession>A0A4U3MGN3</accession>
<evidence type="ECO:0000256" key="4">
    <source>
        <dbReference type="RuleBase" id="RU368020"/>
    </source>
</evidence>
<dbReference type="PRINTS" id="PR00352">
    <property type="entry name" value="3FE4SFRDOXIN"/>
</dbReference>
<dbReference type="Gene3D" id="3.30.70.20">
    <property type="match status" value="1"/>
</dbReference>
<evidence type="ECO:0000256" key="2">
    <source>
        <dbReference type="ARBA" id="ARBA00023004"/>
    </source>
</evidence>
<organism evidence="5 6">
    <name type="scientific">Herbidospora galbida</name>
    <dbReference type="NCBI Taxonomy" id="2575442"/>
    <lineage>
        <taxon>Bacteria</taxon>
        <taxon>Bacillati</taxon>
        <taxon>Actinomycetota</taxon>
        <taxon>Actinomycetes</taxon>
        <taxon>Streptosporangiales</taxon>
        <taxon>Streptosporangiaceae</taxon>
        <taxon>Herbidospora</taxon>
    </lineage>
</organism>
<keyword evidence="4" id="KW-0813">Transport</keyword>